<feature type="region of interest" description="Disordered" evidence="1">
    <location>
        <begin position="144"/>
        <end position="196"/>
    </location>
</feature>
<accession>A0A5J6V909</accession>
<dbReference type="InterPro" id="IPR005149">
    <property type="entry name" value="Tscrpt_reg_PadR_N"/>
</dbReference>
<dbReference type="EMBL" id="CP044427">
    <property type="protein sequence ID" value="QFG69611.1"/>
    <property type="molecule type" value="Genomic_DNA"/>
</dbReference>
<evidence type="ECO:0000256" key="1">
    <source>
        <dbReference type="SAM" id="MobiDB-lite"/>
    </source>
</evidence>
<dbReference type="AlphaFoldDB" id="A0A5J6V909"/>
<evidence type="ECO:0000313" key="3">
    <source>
        <dbReference type="EMBL" id="QFG69611.1"/>
    </source>
</evidence>
<feature type="compositionally biased region" description="Basic and acidic residues" evidence="1">
    <location>
        <begin position="180"/>
        <end position="195"/>
    </location>
</feature>
<name>A0A5J6V909_9MICO</name>
<sequence length="274" mass="29595">MNSRHHGPGSFGGFGFDPDQIFGPNGLLNQVFGSQGGGGWGGSPWGPRPPRPPHPGSHQGPRSGRRARRGDVRNAILHLLQREPMNGYQLMQEIAQSSGGAWQPSSGAIYPALSLLEDEGLVEQHDVDGRKAYQLTDAGRHAAGELPRQAWMGTGGAEPDDPWAREEREQPDAWSGGGGRGRDHDRHGGGRRERGAQLWKALGSVAMATQAVGQAGDHQLSREAAGLLDRTRRDLYRLLADAEVARGEEERDDLGDLEDDIDGEITDAEIVDED</sequence>
<dbReference type="SUPFAM" id="SSF46785">
    <property type="entry name" value="Winged helix' DNA-binding domain"/>
    <property type="match status" value="1"/>
</dbReference>
<dbReference type="CDD" id="cd00090">
    <property type="entry name" value="HTH_ARSR"/>
    <property type="match status" value="1"/>
</dbReference>
<feature type="compositionally biased region" description="Pro residues" evidence="1">
    <location>
        <begin position="46"/>
        <end position="55"/>
    </location>
</feature>
<dbReference type="InterPro" id="IPR011991">
    <property type="entry name" value="ArsR-like_HTH"/>
</dbReference>
<dbReference type="Gene3D" id="1.10.10.10">
    <property type="entry name" value="Winged helix-like DNA-binding domain superfamily/Winged helix DNA-binding domain"/>
    <property type="match status" value="1"/>
</dbReference>
<keyword evidence="4" id="KW-1185">Reference proteome</keyword>
<dbReference type="KEGG" id="serw:FY030_13685"/>
<dbReference type="InterPro" id="IPR036390">
    <property type="entry name" value="WH_DNA-bd_sf"/>
</dbReference>
<feature type="domain" description="Transcription regulator PadR N-terminal" evidence="2">
    <location>
        <begin position="76"/>
        <end position="143"/>
    </location>
</feature>
<feature type="region of interest" description="Disordered" evidence="1">
    <location>
        <begin position="25"/>
        <end position="71"/>
    </location>
</feature>
<organism evidence="3 4">
    <name type="scientific">Ornithinimicrobium pratense</name>
    <dbReference type="NCBI Taxonomy" id="2593973"/>
    <lineage>
        <taxon>Bacteria</taxon>
        <taxon>Bacillati</taxon>
        <taxon>Actinomycetota</taxon>
        <taxon>Actinomycetes</taxon>
        <taxon>Micrococcales</taxon>
        <taxon>Ornithinimicrobiaceae</taxon>
        <taxon>Ornithinimicrobium</taxon>
    </lineage>
</organism>
<gene>
    <name evidence="3" type="ORF">FY030_13685</name>
</gene>
<evidence type="ECO:0000313" key="4">
    <source>
        <dbReference type="Proteomes" id="UP000326546"/>
    </source>
</evidence>
<protein>
    <submittedName>
        <fullName evidence="3">Helix-turn-helix transcriptional regulator</fullName>
    </submittedName>
</protein>
<dbReference type="InterPro" id="IPR036388">
    <property type="entry name" value="WH-like_DNA-bd_sf"/>
</dbReference>
<dbReference type="Pfam" id="PF03551">
    <property type="entry name" value="PadR"/>
    <property type="match status" value="1"/>
</dbReference>
<feature type="compositionally biased region" description="Gly residues" evidence="1">
    <location>
        <begin position="34"/>
        <end position="44"/>
    </location>
</feature>
<dbReference type="OrthoDB" id="1683430at2"/>
<dbReference type="PANTHER" id="PTHR43252">
    <property type="entry name" value="TRANSCRIPTIONAL REGULATOR YQJI"/>
    <property type="match status" value="1"/>
</dbReference>
<dbReference type="PANTHER" id="PTHR43252:SF2">
    <property type="entry name" value="TRANSCRIPTION REGULATOR, PADR-LIKE FAMILY"/>
    <property type="match status" value="1"/>
</dbReference>
<feature type="compositionally biased region" description="Basic and acidic residues" evidence="1">
    <location>
        <begin position="162"/>
        <end position="171"/>
    </location>
</feature>
<dbReference type="RefSeq" id="WP_158062061.1">
    <property type="nucleotide sequence ID" value="NZ_CP044427.1"/>
</dbReference>
<dbReference type="Proteomes" id="UP000326546">
    <property type="component" value="Chromosome"/>
</dbReference>
<proteinExistence type="predicted"/>
<reference evidence="3 4" key="1">
    <citation type="submission" date="2019-09" db="EMBL/GenBank/DDBJ databases">
        <title>Serinicoccus pratensis sp. nov., isolated from meadow soil.</title>
        <authorList>
            <person name="Zhang W."/>
        </authorList>
    </citation>
    <scope>NUCLEOTIDE SEQUENCE [LARGE SCALE GENOMIC DNA]</scope>
    <source>
        <strain evidence="3 4">W204</strain>
    </source>
</reference>
<evidence type="ECO:0000259" key="2">
    <source>
        <dbReference type="Pfam" id="PF03551"/>
    </source>
</evidence>